<dbReference type="Gene3D" id="3.60.15.10">
    <property type="entry name" value="Ribonuclease Z/Hydroxyacylglutathione hydrolase-like"/>
    <property type="match status" value="1"/>
</dbReference>
<dbReference type="PANTHER" id="PTHR11203">
    <property type="entry name" value="CLEAVAGE AND POLYADENYLATION SPECIFICITY FACTOR FAMILY MEMBER"/>
    <property type="match status" value="1"/>
</dbReference>
<dbReference type="Proteomes" id="UP000235916">
    <property type="component" value="Unassembled WGS sequence"/>
</dbReference>
<keyword evidence="5" id="KW-1185">Reference proteome</keyword>
<dbReference type="Pfam" id="PF12706">
    <property type="entry name" value="Lactamase_B_2"/>
    <property type="match status" value="1"/>
</dbReference>
<organism evidence="4 5">
    <name type="scientific">Kinneretia aquatilis</name>
    <dbReference type="NCBI Taxonomy" id="2070761"/>
    <lineage>
        <taxon>Bacteria</taxon>
        <taxon>Pseudomonadati</taxon>
        <taxon>Pseudomonadota</taxon>
        <taxon>Betaproteobacteria</taxon>
        <taxon>Burkholderiales</taxon>
        <taxon>Sphaerotilaceae</taxon>
        <taxon>Roseateles</taxon>
    </lineage>
</organism>
<dbReference type="SMART" id="SM00849">
    <property type="entry name" value="Lactamase_B"/>
    <property type="match status" value="1"/>
</dbReference>
<dbReference type="SMART" id="SM01027">
    <property type="entry name" value="Beta-Casp"/>
    <property type="match status" value="1"/>
</dbReference>
<dbReference type="GO" id="GO:0004521">
    <property type="term" value="F:RNA endonuclease activity"/>
    <property type="evidence" value="ECO:0007669"/>
    <property type="project" value="TreeGrafter"/>
</dbReference>
<dbReference type="OrthoDB" id="9803916at2"/>
<evidence type="ECO:0000259" key="2">
    <source>
        <dbReference type="SMART" id="SM00849"/>
    </source>
</evidence>
<dbReference type="Gene3D" id="3.40.50.10890">
    <property type="match status" value="1"/>
</dbReference>
<gene>
    <name evidence="4" type="ORF">C1O66_05600</name>
</gene>
<dbReference type="InterPro" id="IPR050698">
    <property type="entry name" value="MBL"/>
</dbReference>
<dbReference type="SUPFAM" id="SSF56281">
    <property type="entry name" value="Metallo-hydrolase/oxidoreductase"/>
    <property type="match status" value="1"/>
</dbReference>
<dbReference type="InterPro" id="IPR022712">
    <property type="entry name" value="Beta_Casp"/>
</dbReference>
<dbReference type="CDD" id="cd16295">
    <property type="entry name" value="TTHA0252-CPSF-like_MBL-fold"/>
    <property type="match status" value="1"/>
</dbReference>
<dbReference type="GO" id="GO:0016787">
    <property type="term" value="F:hydrolase activity"/>
    <property type="evidence" value="ECO:0007669"/>
    <property type="project" value="UniProtKB-KW"/>
</dbReference>
<dbReference type="InterPro" id="IPR036866">
    <property type="entry name" value="RibonucZ/Hydroxyglut_hydro"/>
</dbReference>
<dbReference type="PANTHER" id="PTHR11203:SF37">
    <property type="entry name" value="INTEGRATOR COMPLEX SUBUNIT 11"/>
    <property type="match status" value="1"/>
</dbReference>
<dbReference type="Pfam" id="PF07521">
    <property type="entry name" value="RMMBL"/>
    <property type="match status" value="1"/>
</dbReference>
<evidence type="ECO:0000256" key="1">
    <source>
        <dbReference type="ARBA" id="ARBA00022801"/>
    </source>
</evidence>
<keyword evidence="1 4" id="KW-0378">Hydrolase</keyword>
<dbReference type="Pfam" id="PF10996">
    <property type="entry name" value="Beta-Casp"/>
    <property type="match status" value="1"/>
</dbReference>
<protein>
    <submittedName>
        <fullName evidence="4">MBL fold metallo-hydrolase</fullName>
    </submittedName>
</protein>
<proteinExistence type="predicted"/>
<dbReference type="InterPro" id="IPR011108">
    <property type="entry name" value="RMMBL"/>
</dbReference>
<dbReference type="AlphaFoldDB" id="A0A2N8L1M3"/>
<comment type="caution">
    <text evidence="4">The sequence shown here is derived from an EMBL/GenBank/DDBJ whole genome shotgun (WGS) entry which is preliminary data.</text>
</comment>
<accession>A0A2N8L1M3</accession>
<evidence type="ECO:0000313" key="5">
    <source>
        <dbReference type="Proteomes" id="UP000235916"/>
    </source>
</evidence>
<feature type="domain" description="Beta-Casp" evidence="3">
    <location>
        <begin position="246"/>
        <end position="371"/>
    </location>
</feature>
<name>A0A2N8L1M3_9BURK</name>
<evidence type="ECO:0000259" key="3">
    <source>
        <dbReference type="SMART" id="SM01027"/>
    </source>
</evidence>
<reference evidence="4 5" key="1">
    <citation type="submission" date="2018-01" db="EMBL/GenBank/DDBJ databases">
        <title>Draft genome sequence of Paucibacter aquatile CR182 isolated from freshwater of the Nakdong River.</title>
        <authorList>
            <person name="Choi A."/>
            <person name="Chung E.J."/>
        </authorList>
    </citation>
    <scope>NUCLEOTIDE SEQUENCE [LARGE SCALE GENOMIC DNA]</scope>
    <source>
        <strain evidence="4 5">CR182</strain>
    </source>
</reference>
<evidence type="ECO:0000313" key="4">
    <source>
        <dbReference type="EMBL" id="PND39572.1"/>
    </source>
</evidence>
<feature type="domain" description="Metallo-beta-lactamase" evidence="2">
    <location>
        <begin position="13"/>
        <end position="241"/>
    </location>
</feature>
<dbReference type="InterPro" id="IPR001279">
    <property type="entry name" value="Metallo-B-lactamas"/>
</dbReference>
<sequence length="457" mass="50003">MKLSFLGAADCVTGSRHLLELDKQRLLLDCGLFQGFKTLRERNWAPLGVAPASIDAVLLSHAHLDHSGYIPALRRQGFRGQVFSTPATRDLCEVLLLDSAHLQEEDARQANRHGTSRHEKALPLYTVNETKKAIEHFVGIHRDGRLKLGAAEIRFTPVGHLLGACAISVRHAGRTLVYSGDVGRSNDLLMPAPQRMEEADVLLIESTYGNRQHPPEDVQARLAQILRQTFRRGGSVLLPSFAIGRAQALLLVLQRLREAGELDLDVPIYLDSPMAIEATELTVKHQKLLRIPASDARGLCDGVRMVSKAAESMKLARSMSSPRTPPSIIISASGMATGGRVLNHIETMAPLPRHHIAFPGFQVGGSRGAKMVAGERQIKLHGQYVPVNAEISHLEGFSGHADADGLMAWLRGFKRAPEQVFVVHGEPAASDALRSRIQDELGWRVRVPQHGETVSLG</sequence>
<dbReference type="EMBL" id="POSP01000003">
    <property type="protein sequence ID" value="PND39572.1"/>
    <property type="molecule type" value="Genomic_DNA"/>
</dbReference>